<evidence type="ECO:0000256" key="2">
    <source>
        <dbReference type="ARBA" id="ARBA00023125"/>
    </source>
</evidence>
<feature type="domain" description="HTH arsR-type" evidence="4">
    <location>
        <begin position="1"/>
        <end position="89"/>
    </location>
</feature>
<proteinExistence type="predicted"/>
<dbReference type="GO" id="GO:0003700">
    <property type="term" value="F:DNA-binding transcription factor activity"/>
    <property type="evidence" value="ECO:0007669"/>
    <property type="project" value="InterPro"/>
</dbReference>
<dbReference type="PANTHER" id="PTHR33154:SF18">
    <property type="entry name" value="ARSENICAL RESISTANCE OPERON REPRESSOR"/>
    <property type="match status" value="1"/>
</dbReference>
<dbReference type="CDD" id="cd00090">
    <property type="entry name" value="HTH_ARSR"/>
    <property type="match status" value="1"/>
</dbReference>
<dbReference type="SUPFAM" id="SSF46785">
    <property type="entry name" value="Winged helix' DNA-binding domain"/>
    <property type="match status" value="1"/>
</dbReference>
<dbReference type="PANTHER" id="PTHR33154">
    <property type="entry name" value="TRANSCRIPTIONAL REGULATOR, ARSR FAMILY"/>
    <property type="match status" value="1"/>
</dbReference>
<accession>A0A844GQL0</accession>
<dbReference type="PROSITE" id="PS50987">
    <property type="entry name" value="HTH_ARSR_2"/>
    <property type="match status" value="1"/>
</dbReference>
<evidence type="ECO:0000313" key="6">
    <source>
        <dbReference type="Proteomes" id="UP000437824"/>
    </source>
</evidence>
<evidence type="ECO:0000256" key="3">
    <source>
        <dbReference type="ARBA" id="ARBA00023163"/>
    </source>
</evidence>
<organism evidence="5 6">
    <name type="scientific">Blautia luti DSM 14534 = JCM 17040</name>
    <dbReference type="NCBI Taxonomy" id="649762"/>
    <lineage>
        <taxon>Bacteria</taxon>
        <taxon>Bacillati</taxon>
        <taxon>Bacillota</taxon>
        <taxon>Clostridia</taxon>
        <taxon>Lachnospirales</taxon>
        <taxon>Lachnospiraceae</taxon>
        <taxon>Blautia</taxon>
    </lineage>
</organism>
<keyword evidence="1" id="KW-0805">Transcription regulation</keyword>
<keyword evidence="2" id="KW-0238">DNA-binding</keyword>
<comment type="caution">
    <text evidence="5">The sequence shown here is derived from an EMBL/GenBank/DDBJ whole genome shotgun (WGS) entry which is preliminary data.</text>
</comment>
<name>A0A844GQL0_9FIRM</name>
<dbReference type="EMBL" id="WMBC01000017">
    <property type="protein sequence ID" value="MTD62617.1"/>
    <property type="molecule type" value="Genomic_DNA"/>
</dbReference>
<dbReference type="GO" id="GO:0003677">
    <property type="term" value="F:DNA binding"/>
    <property type="evidence" value="ECO:0007669"/>
    <property type="project" value="UniProtKB-KW"/>
</dbReference>
<dbReference type="InterPro" id="IPR036390">
    <property type="entry name" value="WH_DNA-bd_sf"/>
</dbReference>
<dbReference type="InterPro" id="IPR001845">
    <property type="entry name" value="HTH_ArsR_DNA-bd_dom"/>
</dbReference>
<dbReference type="PRINTS" id="PR00778">
    <property type="entry name" value="HTHARSR"/>
</dbReference>
<reference evidence="5 6" key="1">
    <citation type="submission" date="2019-11" db="EMBL/GenBank/DDBJ databases">
        <title>Draft genome sequence of Blautia luti DSM 14534T, isolated from human stool.</title>
        <authorList>
            <person name="Ortiz R."/>
            <person name="Melis-Arcos F."/>
            <person name="Covarrubias P."/>
            <person name="Cardenas J.P."/>
            <person name="Perez-Donoso J."/>
            <person name="Almonacid D."/>
        </authorList>
    </citation>
    <scope>NUCLEOTIDE SEQUENCE [LARGE SCALE GENOMIC DNA]</scope>
    <source>
        <strain evidence="5 6">DSM 14534</strain>
    </source>
</reference>
<dbReference type="SMART" id="SM00418">
    <property type="entry name" value="HTH_ARSR"/>
    <property type="match status" value="1"/>
</dbReference>
<dbReference type="Gene3D" id="1.10.10.10">
    <property type="entry name" value="Winged helix-like DNA-binding domain superfamily/Winged helix DNA-binding domain"/>
    <property type="match status" value="1"/>
</dbReference>
<dbReference type="Pfam" id="PF01022">
    <property type="entry name" value="HTH_5"/>
    <property type="match status" value="1"/>
</dbReference>
<gene>
    <name evidence="5" type="ORF">GKZ57_15600</name>
</gene>
<sequence>METRDMILICKALSDTNRLEIVQMLSDGEKCGCKILDKFNITQPTLSHHMKILVDCELVNDRKEGKWHHYSLNKKVIREASSFIEALGR</sequence>
<dbReference type="InterPro" id="IPR011991">
    <property type="entry name" value="ArsR-like_HTH"/>
</dbReference>
<dbReference type="InterPro" id="IPR036388">
    <property type="entry name" value="WH-like_DNA-bd_sf"/>
</dbReference>
<dbReference type="NCBIfam" id="NF033788">
    <property type="entry name" value="HTH_metalloreg"/>
    <property type="match status" value="1"/>
</dbReference>
<evidence type="ECO:0000259" key="4">
    <source>
        <dbReference type="PROSITE" id="PS50987"/>
    </source>
</evidence>
<dbReference type="InterPro" id="IPR051081">
    <property type="entry name" value="HTH_MetalResp_TranReg"/>
</dbReference>
<protein>
    <submittedName>
        <fullName evidence="5">Metalloregulator ArsR/SmtB family transcription factor</fullName>
    </submittedName>
</protein>
<keyword evidence="3" id="KW-0804">Transcription</keyword>
<evidence type="ECO:0000256" key="1">
    <source>
        <dbReference type="ARBA" id="ARBA00023015"/>
    </source>
</evidence>
<evidence type="ECO:0000313" key="5">
    <source>
        <dbReference type="EMBL" id="MTD62617.1"/>
    </source>
</evidence>
<dbReference type="AlphaFoldDB" id="A0A844GQL0"/>
<dbReference type="RefSeq" id="WP_118509515.1">
    <property type="nucleotide sequence ID" value="NZ_WMBC01000017.1"/>
</dbReference>
<dbReference type="Proteomes" id="UP000437824">
    <property type="component" value="Unassembled WGS sequence"/>
</dbReference>